<dbReference type="Proteomes" id="UP000046395">
    <property type="component" value="Unassembled WGS sequence"/>
</dbReference>
<protein>
    <recommendedName>
        <fullName evidence="6">Caveolin</fullName>
    </recommendedName>
</protein>
<evidence type="ECO:0000256" key="2">
    <source>
        <dbReference type="ARBA" id="ARBA00010988"/>
    </source>
</evidence>
<feature type="transmembrane region" description="Helical" evidence="8">
    <location>
        <begin position="79"/>
        <end position="107"/>
    </location>
</feature>
<evidence type="ECO:0000256" key="1">
    <source>
        <dbReference type="ARBA" id="ARBA00004202"/>
    </source>
</evidence>
<evidence type="ECO:0000313" key="9">
    <source>
        <dbReference type="Proteomes" id="UP000046395"/>
    </source>
</evidence>
<keyword evidence="3 6" id="KW-1003">Cell membrane</keyword>
<proteinExistence type="inferred from homology"/>
<evidence type="ECO:0000256" key="6">
    <source>
        <dbReference type="RuleBase" id="RU000680"/>
    </source>
</evidence>
<dbReference type="Pfam" id="PF01146">
    <property type="entry name" value="Caveolin"/>
    <property type="match status" value="1"/>
</dbReference>
<dbReference type="PANTHER" id="PTHR10844:SF19">
    <property type="entry name" value="CAVEOLIN-2"/>
    <property type="match status" value="1"/>
</dbReference>
<dbReference type="GO" id="GO:0000139">
    <property type="term" value="C:Golgi membrane"/>
    <property type="evidence" value="ECO:0007669"/>
    <property type="project" value="UniProtKB-SubCell"/>
</dbReference>
<reference evidence="9" key="1">
    <citation type="submission" date="2013-11" db="EMBL/GenBank/DDBJ databases">
        <authorList>
            <person name="Aslett M."/>
        </authorList>
    </citation>
    <scope>NUCLEOTIDE SEQUENCE [LARGE SCALE GENOMIC DNA]</scope>
    <source>
        <strain evidence="9">Edinburgh</strain>
    </source>
</reference>
<feature type="region of interest" description="Disordered" evidence="7">
    <location>
        <begin position="1"/>
        <end position="36"/>
    </location>
</feature>
<comment type="subcellular location">
    <subcellularLocation>
        <location evidence="1 6">Cell membrane</location>
        <topology evidence="1 6">Peripheral membrane protein</topology>
    </subcellularLocation>
    <subcellularLocation>
        <location evidence="6">Golgi apparatus membrane</location>
        <topology evidence="6">Peripheral membrane protein</topology>
    </subcellularLocation>
    <subcellularLocation>
        <location evidence="6">Membrane</location>
        <location evidence="6">Caveola</location>
        <topology evidence="6">Peripheral membrane protein</topology>
    </subcellularLocation>
</comment>
<feature type="compositionally biased region" description="Basic and acidic residues" evidence="7">
    <location>
        <begin position="27"/>
        <end position="36"/>
    </location>
</feature>
<evidence type="ECO:0000313" key="11">
    <source>
        <dbReference type="WBParaSite" id="TMUE_3000011246.1"/>
    </source>
</evidence>
<keyword evidence="9" id="KW-1185">Reference proteome</keyword>
<evidence type="ECO:0000256" key="3">
    <source>
        <dbReference type="ARBA" id="ARBA00022475"/>
    </source>
</evidence>
<evidence type="ECO:0000256" key="8">
    <source>
        <dbReference type="SAM" id="Phobius"/>
    </source>
</evidence>
<dbReference type="STRING" id="70415.A0A5S6QV98"/>
<evidence type="ECO:0000313" key="10">
    <source>
        <dbReference type="WBParaSite" id="TMUE_3000011155.1"/>
    </source>
</evidence>
<comment type="similarity">
    <text evidence="2 6">Belongs to the caveolin family.</text>
</comment>
<reference evidence="9" key="2">
    <citation type="submission" date="2014-03" db="EMBL/GenBank/DDBJ databases">
        <title>The whipworm genome and dual-species transcriptomics of an intimate host-pathogen interaction.</title>
        <authorList>
            <person name="Foth B.J."/>
            <person name="Tsai I.J."/>
            <person name="Reid A.J."/>
            <person name="Bancroft A.J."/>
            <person name="Nichol S."/>
            <person name="Tracey A."/>
            <person name="Holroyd N."/>
            <person name="Cotton J.A."/>
            <person name="Stanley E.J."/>
            <person name="Zarowiecki M."/>
            <person name="Liu J.Z."/>
            <person name="Huckvale T."/>
            <person name="Cooper P.J."/>
            <person name="Grencis R.K."/>
            <person name="Berriman M."/>
        </authorList>
    </citation>
    <scope>NUCLEOTIDE SEQUENCE [LARGE SCALE GENOMIC DNA]</scope>
    <source>
        <strain evidence="9">Edinburgh</strain>
    </source>
</reference>
<dbReference type="WBParaSite" id="TMUE_3000011246.1">
    <property type="protein sequence ID" value="TMUE_3000011246.1"/>
    <property type="gene ID" value="WBGene00301240"/>
</dbReference>
<comment type="function">
    <text evidence="6">May act as a scaffolding protein within caveolar membranes. Interacts directly with G-protein alpha subunits and can functionally regulate their activity.</text>
</comment>
<keyword evidence="8" id="KW-1133">Transmembrane helix</keyword>
<dbReference type="InterPro" id="IPR001612">
    <property type="entry name" value="Caveolin"/>
</dbReference>
<evidence type="ECO:0000256" key="7">
    <source>
        <dbReference type="SAM" id="MobiDB-lite"/>
    </source>
</evidence>
<keyword evidence="4 6" id="KW-0333">Golgi apparatus</keyword>
<name>A0A5S6QV98_TRIMR</name>
<keyword evidence="5 6" id="KW-0472">Membrane</keyword>
<evidence type="ECO:0000256" key="4">
    <source>
        <dbReference type="ARBA" id="ARBA00023034"/>
    </source>
</evidence>
<keyword evidence="8" id="KW-0812">Transmembrane</keyword>
<dbReference type="PANTHER" id="PTHR10844">
    <property type="entry name" value="CAVEOLIN"/>
    <property type="match status" value="1"/>
</dbReference>
<sequence>MSTEEKTNENGLEPNEPEAPQRKKKEMTKIRDPNGLNDHLKVTFDDIIAEPDTHSRSIEQVWNVSNKTFEIISTWCYRVLSLVFALPCAILWATLFALVSFISIWFFQPLVQTFHLLFVCVFQGYEKLISGLLGPIGSAMGRCFENVRLFQITTTTVKPNEPLEIV</sequence>
<organism evidence="9 10">
    <name type="scientific">Trichuris muris</name>
    <name type="common">Mouse whipworm</name>
    <dbReference type="NCBI Taxonomy" id="70415"/>
    <lineage>
        <taxon>Eukaryota</taxon>
        <taxon>Metazoa</taxon>
        <taxon>Ecdysozoa</taxon>
        <taxon>Nematoda</taxon>
        <taxon>Enoplea</taxon>
        <taxon>Dorylaimia</taxon>
        <taxon>Trichinellida</taxon>
        <taxon>Trichuridae</taxon>
        <taxon>Trichuris</taxon>
    </lineage>
</organism>
<reference evidence="10 11" key="3">
    <citation type="submission" date="2019-12" db="UniProtKB">
        <authorList>
            <consortium name="WormBaseParasite"/>
        </authorList>
    </citation>
    <scope>IDENTIFICATION</scope>
</reference>
<dbReference type="GO" id="GO:0070836">
    <property type="term" value="P:caveola assembly"/>
    <property type="evidence" value="ECO:0007669"/>
    <property type="project" value="InterPro"/>
</dbReference>
<accession>A0A5S6QV98</accession>
<dbReference type="GO" id="GO:0005901">
    <property type="term" value="C:caveola"/>
    <property type="evidence" value="ECO:0007669"/>
    <property type="project" value="UniProtKB-SubCell"/>
</dbReference>
<dbReference type="GO" id="GO:0060090">
    <property type="term" value="F:molecular adaptor activity"/>
    <property type="evidence" value="ECO:0007669"/>
    <property type="project" value="TreeGrafter"/>
</dbReference>
<evidence type="ECO:0000256" key="5">
    <source>
        <dbReference type="ARBA" id="ARBA00023136"/>
    </source>
</evidence>
<dbReference type="WBParaSite" id="TMUE_3000011155.1">
    <property type="protein sequence ID" value="TMUE_3000011155.1"/>
    <property type="gene ID" value="WBGene00286481"/>
</dbReference>
<dbReference type="AlphaFoldDB" id="A0A5S6QV98"/>